<evidence type="ECO:0000313" key="1">
    <source>
        <dbReference type="EMBL" id="MEQ2274031.1"/>
    </source>
</evidence>
<organism evidence="1 2">
    <name type="scientific">Xenotaenia resolanae</name>
    <dbReference type="NCBI Taxonomy" id="208358"/>
    <lineage>
        <taxon>Eukaryota</taxon>
        <taxon>Metazoa</taxon>
        <taxon>Chordata</taxon>
        <taxon>Craniata</taxon>
        <taxon>Vertebrata</taxon>
        <taxon>Euteleostomi</taxon>
        <taxon>Actinopterygii</taxon>
        <taxon>Neopterygii</taxon>
        <taxon>Teleostei</taxon>
        <taxon>Neoteleostei</taxon>
        <taxon>Acanthomorphata</taxon>
        <taxon>Ovalentaria</taxon>
        <taxon>Atherinomorphae</taxon>
        <taxon>Cyprinodontiformes</taxon>
        <taxon>Goodeidae</taxon>
        <taxon>Xenotaenia</taxon>
    </lineage>
</organism>
<comment type="caution">
    <text evidence="1">The sequence shown here is derived from an EMBL/GenBank/DDBJ whole genome shotgun (WGS) entry which is preliminary data.</text>
</comment>
<dbReference type="Proteomes" id="UP001444071">
    <property type="component" value="Unassembled WGS sequence"/>
</dbReference>
<keyword evidence="2" id="KW-1185">Reference proteome</keyword>
<gene>
    <name evidence="1" type="ORF">XENORESO_012747</name>
</gene>
<protein>
    <submittedName>
        <fullName evidence="1">Uncharacterized protein</fullName>
    </submittedName>
</protein>
<dbReference type="EMBL" id="JAHRIM010074014">
    <property type="protein sequence ID" value="MEQ2274031.1"/>
    <property type="molecule type" value="Genomic_DNA"/>
</dbReference>
<proteinExistence type="predicted"/>
<reference evidence="1 2" key="1">
    <citation type="submission" date="2021-06" db="EMBL/GenBank/DDBJ databases">
        <authorList>
            <person name="Palmer J.M."/>
        </authorList>
    </citation>
    <scope>NUCLEOTIDE SEQUENCE [LARGE SCALE GENOMIC DNA]</scope>
    <source>
        <strain evidence="1 2">XR_2019</strain>
        <tissue evidence="1">Muscle</tissue>
    </source>
</reference>
<accession>A0ABV0WWM7</accession>
<name>A0ABV0WWM7_9TELE</name>
<sequence>MFLHNLCCMKEIGGLRKCVVWKPSGDNKDCILNPSSGGVNVFWCLGSRLERFQLDRELGTWRIIRPGWKIKEQREQQDQPLTNIAIMLRPVEKHMQKIHFTAK</sequence>
<evidence type="ECO:0000313" key="2">
    <source>
        <dbReference type="Proteomes" id="UP001444071"/>
    </source>
</evidence>